<keyword evidence="1" id="KW-0808">Transferase</keyword>
<proteinExistence type="predicted"/>
<geneLocation type="plasmid" evidence="1">
    <name>pCP718cpe</name>
</geneLocation>
<dbReference type="EMBL" id="KP739976">
    <property type="protein sequence ID" value="AKF16678.1"/>
    <property type="molecule type" value="Genomic_DNA"/>
</dbReference>
<reference evidence="1" key="1">
    <citation type="journal article" date="2015" name="PLoS ONE">
        <title>A Novel Pore-Forming Toxin in Type A Clostridium perfringens Is Associated with Both Fatal Canine Hemorrhagic Gastroenteritis and Fatal Foal Necrotizing Enterocolitis.</title>
        <authorList>
            <person name="Gohari I.M."/>
            <person name="Parreira V.R."/>
            <person name="Nowell V.J."/>
            <person name="Nicholson V.M."/>
            <person name="Oliphant K."/>
            <person name="Prescott J.F."/>
        </authorList>
    </citation>
    <scope>NUCLEOTIDE SEQUENCE</scope>
    <source>
        <strain evidence="1">JP718</strain>
        <plasmid evidence="1">pCP718cpe</plasmid>
    </source>
</reference>
<dbReference type="GO" id="GO:0016301">
    <property type="term" value="F:kinase activity"/>
    <property type="evidence" value="ECO:0007669"/>
    <property type="project" value="UniProtKB-KW"/>
</dbReference>
<dbReference type="Pfam" id="PF12784">
    <property type="entry name" value="PDDEXK_2"/>
    <property type="match status" value="1"/>
</dbReference>
<evidence type="ECO:0000313" key="1">
    <source>
        <dbReference type="EMBL" id="AKF16678.1"/>
    </source>
</evidence>
<organism evidence="1">
    <name type="scientific">Clostridium perfringens</name>
    <dbReference type="NCBI Taxonomy" id="1502"/>
    <lineage>
        <taxon>Bacteria</taxon>
        <taxon>Bacillati</taxon>
        <taxon>Bacillota</taxon>
        <taxon>Clostridia</taxon>
        <taxon>Eubacteriales</taxon>
        <taxon>Clostridiaceae</taxon>
        <taxon>Clostridium</taxon>
    </lineage>
</organism>
<sequence length="56" mass="6388">MVLKNKPILIDFLNAVIKPKTPIKYVEIKNNDIDKNFIKDKFSSLDVKATLAIKSI</sequence>
<protein>
    <submittedName>
        <fullName evidence="1">Signal transduction histidine kinase</fullName>
    </submittedName>
</protein>
<dbReference type="AlphaFoldDB" id="A0A0N7BKY1"/>
<accession>A0A0N7BKY1</accession>
<name>A0A0N7BKY1_CLOPF</name>
<keyword evidence="1" id="KW-0418">Kinase</keyword>
<keyword evidence="1" id="KW-0614">Plasmid</keyword>